<dbReference type="Proteomes" id="UP000559027">
    <property type="component" value="Unassembled WGS sequence"/>
</dbReference>
<dbReference type="InterPro" id="IPR056884">
    <property type="entry name" value="NPHP3-like_N"/>
</dbReference>
<dbReference type="PANTHER" id="PTHR19848">
    <property type="entry name" value="WD40 REPEAT PROTEIN"/>
    <property type="match status" value="1"/>
</dbReference>
<accession>A0A8H5GG27</accession>
<dbReference type="InterPro" id="IPR015943">
    <property type="entry name" value="WD40/YVTN_repeat-like_dom_sf"/>
</dbReference>
<feature type="region of interest" description="Disordered" evidence="4">
    <location>
        <begin position="102"/>
        <end position="135"/>
    </location>
</feature>
<dbReference type="PROSITE" id="PS50082">
    <property type="entry name" value="WD_REPEATS_2"/>
    <property type="match status" value="1"/>
</dbReference>
<comment type="caution">
    <text evidence="6">The sequence shown here is derived from an EMBL/GenBank/DDBJ whole genome shotgun (WGS) entry which is preliminary data.</text>
</comment>
<dbReference type="EMBL" id="JAACJO010000001">
    <property type="protein sequence ID" value="KAF5364106.1"/>
    <property type="molecule type" value="Genomic_DNA"/>
</dbReference>
<evidence type="ECO:0000256" key="4">
    <source>
        <dbReference type="SAM" id="MobiDB-lite"/>
    </source>
</evidence>
<dbReference type="Pfam" id="PF24883">
    <property type="entry name" value="NPHP3_N"/>
    <property type="match status" value="1"/>
</dbReference>
<dbReference type="PANTHER" id="PTHR19848:SF8">
    <property type="entry name" value="F-BOX AND WD REPEAT DOMAIN CONTAINING 7"/>
    <property type="match status" value="1"/>
</dbReference>
<evidence type="ECO:0000313" key="6">
    <source>
        <dbReference type="EMBL" id="KAF5364106.1"/>
    </source>
</evidence>
<feature type="domain" description="Nephrocystin 3-like N-terminal" evidence="5">
    <location>
        <begin position="234"/>
        <end position="398"/>
    </location>
</feature>
<sequence length="1371" mass="152229">MQAPACPAAILTTNRYAYSAKDWFLSKTRAITPSEGTASTSFDRRPMRPKSCPPHILSPKSTAVVTLSQIHVLAGNRHRASSVNTNSVQINERAIYGIESRCSQDPNKTSDKTKDTGGTGVAIYDNSAPRHGQDPRSHILDNAITPSSQLQTPRDIHQNTPSLFSNANGFQINDSIIIGSVVQCTDVAALPFPIYNGRKLKKVLVEGLEFVPLAGECRVDTRIGILSDIDARIRDSESNNLIWIKGFPGVGKSALASTIVHRLRERGELLSYFIFDRAKPTVTTTAALWRRVAWDLARLHPIAQQPLLRRIDDETLDINTPNIGSLFTSLIVEPLSELIRGELSDVQLRRPIVVVIDAADECGGLEGPRSNDRKALLRTLEQWHSELPQNFRLVVISREEDDIKQRISPISTHIHISIDTNDASSDICKYLEDRLRDIASAYSELPGDWAHQTAERLTKRAAGVFIWATIIANFIEAGEPQSQLEDIDTGLGLGGKEGSLYALYANVLRISFKNLRGKQMEAFKTVVGAMIFAQRPFHDHEFTVISPVVTGSMLEYIRNSLRPIIDQGAILRFVHQSFVDFILSPECPDEFAIREPVQQHHLSTLCLTTMSKQLRFNICGLETSSLRNADVPDIETKVKAGIPSLLSYASCFVAEHLRHTAFDECLMVHVRVVFKEKLLYWLEAMSLPREMHRAVPILRVVVDWISAGEVDFTDIPITDSAPHIYLSTLPFAPEQSLVAKYFLPRFPRLLTLTAGRPSSWSSCVFISEHHRQYVSAITFSPDEKIFASGDWSGTICIWDSETGIKISGPLIRSVRDESHMYSLDFSPDGKHLLATYGQKGMVLWDVETGEEHLCFGGFEERPGSAPLHGDTEEIVSAVYSKDGHMIVSRSGYGDLPYNRWDCCCRVRIWDASTGTLAHILLDLCKSRNKYLLSPDAHFLASRSDDLAVLRVWDLTERPPRCVIEQDAIGERSSWSSLAFSADGNFLLAVAPIPGRVFIAHIWRMDTCTLVGPAISLGPDFGSYVLYSCGNDNLAIGVHGTVLAKIFDATTGDVIYCGKELIGVGCCSPPRSGRRILLGYADGTIRMWDYQSHMQVLPVIDSTSDDRPKLLAGLVEPVFSPCGKTLAVSYQDGIRVLNTTTGEPVNLSHPIQTGTNVLAFSGNGRYLASLTRRQLPVINIWDASTGMNCRRLVVTSALEESDFDLFFVSSGDDRLVLRSSVEGGEERRYVVRIWGDKVPDEPCTTVTLPRPKSHDTRLLTLILSPDTLTALVLENTTTGTILHCHRRSSTEEQFTPHALFDAAALGPKISWRPVAFLPSGQLFASAASVPDHTGVLLQIRVWETKTWTEIAGPFETGEILRWRPPFSYRWPK</sequence>
<evidence type="ECO:0000256" key="3">
    <source>
        <dbReference type="PROSITE-ProRule" id="PRU00221"/>
    </source>
</evidence>
<dbReference type="Gene3D" id="2.130.10.10">
    <property type="entry name" value="YVTN repeat-like/Quinoprotein amine dehydrogenase"/>
    <property type="match status" value="3"/>
</dbReference>
<evidence type="ECO:0000313" key="7">
    <source>
        <dbReference type="Proteomes" id="UP000559027"/>
    </source>
</evidence>
<name>A0A8H5GG27_9AGAR</name>
<keyword evidence="1 3" id="KW-0853">WD repeat</keyword>
<evidence type="ECO:0000256" key="1">
    <source>
        <dbReference type="ARBA" id="ARBA00022574"/>
    </source>
</evidence>
<protein>
    <recommendedName>
        <fullName evidence="5">Nephrocystin 3-like N-terminal domain-containing protein</fullName>
    </recommendedName>
</protein>
<reference evidence="6 7" key="1">
    <citation type="journal article" date="2020" name="ISME J.">
        <title>Uncovering the hidden diversity of litter-decomposition mechanisms in mushroom-forming fungi.</title>
        <authorList>
            <person name="Floudas D."/>
            <person name="Bentzer J."/>
            <person name="Ahren D."/>
            <person name="Johansson T."/>
            <person name="Persson P."/>
            <person name="Tunlid A."/>
        </authorList>
    </citation>
    <scope>NUCLEOTIDE SEQUENCE [LARGE SCALE GENOMIC DNA]</scope>
    <source>
        <strain evidence="6 7">CBS 146.42</strain>
    </source>
</reference>
<keyword evidence="2" id="KW-0677">Repeat</keyword>
<dbReference type="PROSITE" id="PS50294">
    <property type="entry name" value="WD_REPEATS_REGION"/>
    <property type="match status" value="1"/>
</dbReference>
<evidence type="ECO:0000259" key="5">
    <source>
        <dbReference type="Pfam" id="PF24883"/>
    </source>
</evidence>
<dbReference type="InterPro" id="IPR027417">
    <property type="entry name" value="P-loop_NTPase"/>
</dbReference>
<feature type="repeat" description="WD" evidence="3">
    <location>
        <begin position="767"/>
        <end position="808"/>
    </location>
</feature>
<proteinExistence type="predicted"/>
<keyword evidence="7" id="KW-1185">Reference proteome</keyword>
<dbReference type="OrthoDB" id="163438at2759"/>
<dbReference type="Gene3D" id="3.40.50.300">
    <property type="entry name" value="P-loop containing nucleotide triphosphate hydrolases"/>
    <property type="match status" value="1"/>
</dbReference>
<evidence type="ECO:0000256" key="2">
    <source>
        <dbReference type="ARBA" id="ARBA00022737"/>
    </source>
</evidence>
<dbReference type="Pfam" id="PF00400">
    <property type="entry name" value="WD40"/>
    <property type="match status" value="2"/>
</dbReference>
<dbReference type="InterPro" id="IPR001680">
    <property type="entry name" value="WD40_rpt"/>
</dbReference>
<organism evidence="6 7">
    <name type="scientific">Leucocoprinus leucothites</name>
    <dbReference type="NCBI Taxonomy" id="201217"/>
    <lineage>
        <taxon>Eukaryota</taxon>
        <taxon>Fungi</taxon>
        <taxon>Dikarya</taxon>
        <taxon>Basidiomycota</taxon>
        <taxon>Agaricomycotina</taxon>
        <taxon>Agaricomycetes</taxon>
        <taxon>Agaricomycetidae</taxon>
        <taxon>Agaricales</taxon>
        <taxon>Agaricineae</taxon>
        <taxon>Agaricaceae</taxon>
        <taxon>Leucocoprinus</taxon>
    </lineage>
</organism>
<dbReference type="SMART" id="SM00320">
    <property type="entry name" value="WD40"/>
    <property type="match status" value="4"/>
</dbReference>
<gene>
    <name evidence="6" type="ORF">D9756_000080</name>
</gene>
<dbReference type="SUPFAM" id="SSF52540">
    <property type="entry name" value="P-loop containing nucleoside triphosphate hydrolases"/>
    <property type="match status" value="1"/>
</dbReference>
<dbReference type="SUPFAM" id="SSF82171">
    <property type="entry name" value="DPP6 N-terminal domain-like"/>
    <property type="match status" value="1"/>
</dbReference>